<organism evidence="2 3">
    <name type="scientific">Vitrella brassicaformis (strain CCMP3155)</name>
    <dbReference type="NCBI Taxonomy" id="1169540"/>
    <lineage>
        <taxon>Eukaryota</taxon>
        <taxon>Sar</taxon>
        <taxon>Alveolata</taxon>
        <taxon>Colpodellida</taxon>
        <taxon>Vitrellaceae</taxon>
        <taxon>Vitrella</taxon>
    </lineage>
</organism>
<reference evidence="2 3" key="1">
    <citation type="submission" date="2014-11" db="EMBL/GenBank/DDBJ databases">
        <authorList>
            <person name="Zhu J."/>
            <person name="Qi W."/>
            <person name="Song R."/>
        </authorList>
    </citation>
    <scope>NUCLEOTIDE SEQUENCE [LARGE SCALE GENOMIC DNA]</scope>
</reference>
<evidence type="ECO:0000256" key="1">
    <source>
        <dbReference type="SAM" id="MobiDB-lite"/>
    </source>
</evidence>
<keyword evidence="3" id="KW-1185">Reference proteome</keyword>
<name>A0A0G4G0M3_VITBC</name>
<dbReference type="InParanoid" id="A0A0G4G0M3"/>
<protein>
    <submittedName>
        <fullName evidence="2">Uncharacterized protein</fullName>
    </submittedName>
</protein>
<accession>A0A0G4G0M3</accession>
<dbReference type="EMBL" id="CDMY01000534">
    <property type="protein sequence ID" value="CEM21088.1"/>
    <property type="molecule type" value="Genomic_DNA"/>
</dbReference>
<feature type="region of interest" description="Disordered" evidence="1">
    <location>
        <begin position="52"/>
        <end position="86"/>
    </location>
</feature>
<dbReference type="AlphaFoldDB" id="A0A0G4G0M3"/>
<sequence>MAALNSSVELKSIPLRSTTAVVLLFVTAALQTSSRQVSSFSSPLSLPNHLFRPSGAMQSHRHSYTTSRGLGEGSAGFPKGDETEPPTTLCPFSYQQKIIRTFEETPDSGGMIDYFVEAGYEPVIPGGLSSPSKTRRLHGVALPEEEWADLPVAMEGNYTCWRKLLNESLIPTGHVVKEPPEEGDHFIILFGRWIHTACGFVPPMLEELWTDGVLKGGVDQMKQLGGVLQRGDDGQKDVIYVFLVDGPKCWFDMWAAGPGSTASKQILDYLAGEGVSMFHGHLESQILEREDGTVRHYDKWIIIKRELEQVREENERLRMELANGGVGEEMVTG</sequence>
<dbReference type="PhylomeDB" id="A0A0G4G0M3"/>
<gene>
    <name evidence="2" type="ORF">Vbra_1768</name>
</gene>
<proteinExistence type="predicted"/>
<evidence type="ECO:0000313" key="3">
    <source>
        <dbReference type="Proteomes" id="UP000041254"/>
    </source>
</evidence>
<dbReference type="Proteomes" id="UP000041254">
    <property type="component" value="Unassembled WGS sequence"/>
</dbReference>
<evidence type="ECO:0000313" key="2">
    <source>
        <dbReference type="EMBL" id="CEM21088.1"/>
    </source>
</evidence>
<dbReference type="VEuPathDB" id="CryptoDB:Vbra_1768"/>